<gene>
    <name evidence="2" type="ORF">N7330_04890</name>
</gene>
<feature type="chain" id="PRO_5041262370" description="DUF4410 domain-containing protein" evidence="1">
    <location>
        <begin position="32"/>
        <end position="206"/>
    </location>
</feature>
<name>A0AA42HPT2_9BURK</name>
<comment type="caution">
    <text evidence="2">The sequence shown here is derived from an EMBL/GenBank/DDBJ whole genome shotgun (WGS) entry which is preliminary data.</text>
</comment>
<keyword evidence="1" id="KW-0732">Signal</keyword>
<sequence length="206" mass="21375">MSSHSASWLASTARALLLASCGLFLSGCASVYVDTATRDIPAADIQPPAAPAPARFTFEFQTQGAPNAQATQLLAAQVRAQVAASGLFQELRDTAGDGGWLQVTLNNVPITKDAAQQGFVTGLTFGLAGSAVTDGYICTVSYLPPAGGAAVVASARHAIHTTLGNASAPAEAVKAQNMEDAVRTMIRQVLAHALRDLSREPRFQQP</sequence>
<organism evidence="2 3">
    <name type="scientific">Comamonas aquatica</name>
    <dbReference type="NCBI Taxonomy" id="225991"/>
    <lineage>
        <taxon>Bacteria</taxon>
        <taxon>Pseudomonadati</taxon>
        <taxon>Pseudomonadota</taxon>
        <taxon>Betaproteobacteria</taxon>
        <taxon>Burkholderiales</taxon>
        <taxon>Comamonadaceae</taxon>
        <taxon>Comamonas</taxon>
    </lineage>
</organism>
<protein>
    <recommendedName>
        <fullName evidence="4">DUF4410 domain-containing protein</fullName>
    </recommendedName>
</protein>
<reference evidence="2" key="1">
    <citation type="submission" date="2022-09" db="EMBL/GenBank/DDBJ databases">
        <title>Intensive care unit water sources are persistently colonized with multi-drug resistant bacteria and are the site of extensive horizontal gene transfer of antibiotic resistance genes.</title>
        <authorList>
            <person name="Diorio-Toth L."/>
        </authorList>
    </citation>
    <scope>NUCLEOTIDE SEQUENCE</scope>
    <source>
        <strain evidence="2">GD04130</strain>
    </source>
</reference>
<evidence type="ECO:0008006" key="4">
    <source>
        <dbReference type="Google" id="ProtNLM"/>
    </source>
</evidence>
<dbReference type="Proteomes" id="UP001158297">
    <property type="component" value="Unassembled WGS sequence"/>
</dbReference>
<evidence type="ECO:0000313" key="3">
    <source>
        <dbReference type="Proteomes" id="UP001158297"/>
    </source>
</evidence>
<dbReference type="RefSeq" id="WP_279848431.1">
    <property type="nucleotide sequence ID" value="NZ_CAURON010000019.1"/>
</dbReference>
<accession>A0AA42HPT2</accession>
<dbReference type="AlphaFoldDB" id="A0AA42HPT2"/>
<dbReference type="EMBL" id="JAODZU010000004">
    <property type="protein sequence ID" value="MDH0362397.1"/>
    <property type="molecule type" value="Genomic_DNA"/>
</dbReference>
<evidence type="ECO:0000256" key="1">
    <source>
        <dbReference type="SAM" id="SignalP"/>
    </source>
</evidence>
<feature type="signal peptide" evidence="1">
    <location>
        <begin position="1"/>
        <end position="31"/>
    </location>
</feature>
<evidence type="ECO:0000313" key="2">
    <source>
        <dbReference type="EMBL" id="MDH0362397.1"/>
    </source>
</evidence>
<proteinExistence type="predicted"/>